<keyword evidence="2" id="KW-1185">Reference proteome</keyword>
<dbReference type="Proteomes" id="UP000076584">
    <property type="component" value="Unassembled WGS sequence"/>
</dbReference>
<dbReference type="EMBL" id="LFIW01000320">
    <property type="protein sequence ID" value="KZL87238.1"/>
    <property type="molecule type" value="Genomic_DNA"/>
</dbReference>
<gene>
    <name evidence="1" type="ORF">CI238_10863</name>
</gene>
<comment type="caution">
    <text evidence="1">The sequence shown here is derived from an EMBL/GenBank/DDBJ whole genome shotgun (WGS) entry which is preliminary data.</text>
</comment>
<protein>
    <submittedName>
        <fullName evidence="1">Uncharacterized protein</fullName>
    </submittedName>
</protein>
<organism evidence="1 2">
    <name type="scientific">Colletotrichum incanum</name>
    <name type="common">Soybean anthracnose fungus</name>
    <dbReference type="NCBI Taxonomy" id="1573173"/>
    <lineage>
        <taxon>Eukaryota</taxon>
        <taxon>Fungi</taxon>
        <taxon>Dikarya</taxon>
        <taxon>Ascomycota</taxon>
        <taxon>Pezizomycotina</taxon>
        <taxon>Sordariomycetes</taxon>
        <taxon>Hypocreomycetidae</taxon>
        <taxon>Glomerellales</taxon>
        <taxon>Glomerellaceae</taxon>
        <taxon>Colletotrichum</taxon>
        <taxon>Colletotrichum spaethianum species complex</taxon>
    </lineage>
</organism>
<evidence type="ECO:0000313" key="2">
    <source>
        <dbReference type="Proteomes" id="UP000076584"/>
    </source>
</evidence>
<name>A0A162PK02_COLIC</name>
<dbReference type="AlphaFoldDB" id="A0A162PK02"/>
<proteinExistence type="predicted"/>
<reference evidence="1 2" key="1">
    <citation type="submission" date="2015-06" db="EMBL/GenBank/DDBJ databases">
        <title>Survival trade-offs in plant roots during colonization by closely related pathogenic and mutualistic fungi.</title>
        <authorList>
            <person name="Hacquard S."/>
            <person name="Kracher B."/>
            <person name="Hiruma K."/>
            <person name="Weinman A."/>
            <person name="Muench P."/>
            <person name="Garrido Oter R."/>
            <person name="Ver Loren van Themaat E."/>
            <person name="Dallerey J.-F."/>
            <person name="Damm U."/>
            <person name="Henrissat B."/>
            <person name="Lespinet O."/>
            <person name="Thon M."/>
            <person name="Kemen E."/>
            <person name="McHardy A.C."/>
            <person name="Schulze-Lefert P."/>
            <person name="O'Connell R.J."/>
        </authorList>
    </citation>
    <scope>NUCLEOTIDE SEQUENCE [LARGE SCALE GENOMIC DNA]</scope>
    <source>
        <strain evidence="1 2">MAFF 238704</strain>
    </source>
</reference>
<dbReference type="STRING" id="1573173.A0A162PK02"/>
<evidence type="ECO:0000313" key="1">
    <source>
        <dbReference type="EMBL" id="KZL87238.1"/>
    </source>
</evidence>
<accession>A0A162PK02</accession>
<sequence>MTDLSTRVTEQADAGNLEKRLRSRRSIHADAMAAFEGKRLTHDLGQELARLCAVRGIEFHADFCFSPATVLRGSLPHFTRALNARAIMSSRVPDKNPDRSENHNTLFAQWWKCQPLPEGDESPIHKAILARGIMNNNLSYILSPNGACIRLIWYPAIVASSTFEALARLIPSVRLDVARAAIFSNNQTLPIALLSGMTVGSPLSRVLRY</sequence>